<evidence type="ECO:0000313" key="2">
    <source>
        <dbReference type="EMBL" id="RNA69167.1"/>
    </source>
</evidence>
<dbReference type="AlphaFoldDB" id="A0A3M7TUE3"/>
<dbReference type="Pfam" id="PF02585">
    <property type="entry name" value="PIG-L"/>
    <property type="match status" value="1"/>
</dbReference>
<accession>A0A3M7TUE3</accession>
<dbReference type="Gene3D" id="3.40.50.10320">
    <property type="entry name" value="LmbE-like"/>
    <property type="match status" value="1"/>
</dbReference>
<dbReference type="GO" id="GO:0019213">
    <property type="term" value="F:deacetylase activity"/>
    <property type="evidence" value="ECO:0007669"/>
    <property type="project" value="InterPro"/>
</dbReference>
<keyword evidence="3" id="KW-1185">Reference proteome</keyword>
<dbReference type="Proteomes" id="UP000278746">
    <property type="component" value="Unassembled WGS sequence"/>
</dbReference>
<protein>
    <submittedName>
        <fullName evidence="2">Bacillithiol biosynthesis deacetylase BshB1</fullName>
    </submittedName>
</protein>
<dbReference type="InterPro" id="IPR023842">
    <property type="entry name" value="Bacillithiol_biosynth_BshB1"/>
</dbReference>
<gene>
    <name evidence="2" type="primary">bshB1</name>
    <name evidence="2" type="ORF">EBO34_04240</name>
</gene>
<dbReference type="SUPFAM" id="SSF102588">
    <property type="entry name" value="LmbE-like"/>
    <property type="match status" value="1"/>
</dbReference>
<name>A0A3M7TUE3_9BACI</name>
<organism evidence="2 3">
    <name type="scientific">Alteribacter keqinensis</name>
    <dbReference type="NCBI Taxonomy" id="2483800"/>
    <lineage>
        <taxon>Bacteria</taxon>
        <taxon>Bacillati</taxon>
        <taxon>Bacillota</taxon>
        <taxon>Bacilli</taxon>
        <taxon>Bacillales</taxon>
        <taxon>Bacillaceae</taxon>
        <taxon>Alteribacter</taxon>
    </lineage>
</organism>
<dbReference type="GO" id="GO:0016811">
    <property type="term" value="F:hydrolase activity, acting on carbon-nitrogen (but not peptide) bonds, in linear amides"/>
    <property type="evidence" value="ECO:0007669"/>
    <property type="project" value="TreeGrafter"/>
</dbReference>
<reference evidence="2 3" key="1">
    <citation type="submission" date="2018-10" db="EMBL/GenBank/DDBJ databases">
        <title>Bacillus Keqinensis sp. nov., a moderately halophilic bacterium isolated from a saline-alkaline lake.</title>
        <authorList>
            <person name="Wang H."/>
        </authorList>
    </citation>
    <scope>NUCLEOTIDE SEQUENCE [LARGE SCALE GENOMIC DNA]</scope>
    <source>
        <strain evidence="2 3">KQ-3</strain>
    </source>
</reference>
<dbReference type="GO" id="GO:0071793">
    <property type="term" value="P:bacillithiol biosynthetic process"/>
    <property type="evidence" value="ECO:0007669"/>
    <property type="project" value="InterPro"/>
</dbReference>
<dbReference type="InterPro" id="IPR024078">
    <property type="entry name" value="LmbE-like_dom_sf"/>
</dbReference>
<proteinExistence type="predicted"/>
<dbReference type="EMBL" id="RHIB01000001">
    <property type="protein sequence ID" value="RNA69167.1"/>
    <property type="molecule type" value="Genomic_DNA"/>
</dbReference>
<dbReference type="PANTHER" id="PTHR12993:SF30">
    <property type="entry name" value="N-ACETYL-ALPHA-D-GLUCOSAMINYL L-MALATE DEACETYLASE 1"/>
    <property type="match status" value="1"/>
</dbReference>
<dbReference type="InterPro" id="IPR003737">
    <property type="entry name" value="GlcNAc_PI_deacetylase-related"/>
</dbReference>
<evidence type="ECO:0000313" key="3">
    <source>
        <dbReference type="Proteomes" id="UP000278746"/>
    </source>
</evidence>
<comment type="caution">
    <text evidence="2">The sequence shown here is derived from an EMBL/GenBank/DDBJ whole genome shotgun (WGS) entry which is preliminary data.</text>
</comment>
<dbReference type="NCBIfam" id="TIGR04001">
    <property type="entry name" value="thiol_BshB1"/>
    <property type="match status" value="1"/>
</dbReference>
<dbReference type="OrthoDB" id="9778719at2"/>
<dbReference type="RefSeq" id="WP_122896689.1">
    <property type="nucleotide sequence ID" value="NZ_RHIB01000001.1"/>
</dbReference>
<comment type="cofactor">
    <cofactor evidence="1">
        <name>Zn(2+)</name>
        <dbReference type="ChEBI" id="CHEBI:29105"/>
    </cofactor>
</comment>
<sequence length="237" mass="26541">MNNKLDILAIGAHPDDVEIGMGGTLALHAAKGYKTGIVNLTKADLSSNGTVEKRQEESDEAARRLSVTKVVQLDFPDRGLMNCRREVIEKLSELIREYRPKLVFAPNITDRHPDHTHTGELVKEAVFNAGIYKYNQHLGEAHKAESLYFYQINGFMEPDVVVDVSDYIEDKIQALKAFGSQFNTTDKTVATPLTDHYLERVRAREQVMGQLTGVRYGEGFKTSGPLGMTDLVREEQS</sequence>
<dbReference type="PANTHER" id="PTHR12993">
    <property type="entry name" value="N-ACETYLGLUCOSAMINYL-PHOSPHATIDYLINOSITOL DE-N-ACETYLASE-RELATED"/>
    <property type="match status" value="1"/>
</dbReference>
<evidence type="ECO:0000256" key="1">
    <source>
        <dbReference type="ARBA" id="ARBA00001947"/>
    </source>
</evidence>